<evidence type="ECO:0000256" key="1">
    <source>
        <dbReference type="ARBA" id="ARBA00004287"/>
    </source>
</evidence>
<name>A0AAE8MS95_9PEZI</name>
<dbReference type="InterPro" id="IPR015404">
    <property type="entry name" value="Vps5_C"/>
</dbReference>
<protein>
    <submittedName>
        <fullName evidence="13">Related to vacuolar protein sorting-associated protein VPS5</fullName>
    </submittedName>
</protein>
<dbReference type="GO" id="GO:0005829">
    <property type="term" value="C:cytosol"/>
    <property type="evidence" value="ECO:0007669"/>
    <property type="project" value="GOC"/>
</dbReference>
<dbReference type="InterPro" id="IPR001683">
    <property type="entry name" value="PX_dom"/>
</dbReference>
<dbReference type="Gene3D" id="1.20.1270.60">
    <property type="entry name" value="Arfaptin homology (AH) domain/BAR domain"/>
    <property type="match status" value="1"/>
</dbReference>
<accession>A0AAE8MS95</accession>
<dbReference type="PROSITE" id="PS50195">
    <property type="entry name" value="PX"/>
    <property type="match status" value="1"/>
</dbReference>
<keyword evidence="7" id="KW-0597">Phosphoprotein</keyword>
<dbReference type="AlphaFoldDB" id="A0AAE8MS95"/>
<feature type="domain" description="PX" evidence="12">
    <location>
        <begin position="164"/>
        <end position="281"/>
    </location>
</feature>
<comment type="caution">
    <text evidence="13">The sequence shown here is derived from an EMBL/GenBank/DDBJ whole genome shotgun (WGS) entry which is preliminary data.</text>
</comment>
<evidence type="ECO:0000256" key="11">
    <source>
        <dbReference type="SAM" id="MobiDB-lite"/>
    </source>
</evidence>
<feature type="compositionally biased region" description="Low complexity" evidence="11">
    <location>
        <begin position="32"/>
        <end position="52"/>
    </location>
</feature>
<dbReference type="PANTHER" id="PTHR10555:SF170">
    <property type="entry name" value="FI18122P1"/>
    <property type="match status" value="1"/>
</dbReference>
<evidence type="ECO:0000256" key="5">
    <source>
        <dbReference type="ARBA" id="ARBA00022448"/>
    </source>
</evidence>
<dbReference type="GO" id="GO:0042147">
    <property type="term" value="P:retrograde transport, endosome to Golgi"/>
    <property type="evidence" value="ECO:0007669"/>
    <property type="project" value="TreeGrafter"/>
</dbReference>
<evidence type="ECO:0000256" key="4">
    <source>
        <dbReference type="ARBA" id="ARBA00010883"/>
    </source>
</evidence>
<dbReference type="Pfam" id="PF00787">
    <property type="entry name" value="PX"/>
    <property type="match status" value="1"/>
</dbReference>
<dbReference type="FunFam" id="1.20.1270.60:FF:000022">
    <property type="entry name" value="Sorting nexin 3 protein"/>
    <property type="match status" value="1"/>
</dbReference>
<dbReference type="CDD" id="cd06861">
    <property type="entry name" value="PX_Vps5p"/>
    <property type="match status" value="1"/>
</dbReference>
<dbReference type="GO" id="GO:0015031">
    <property type="term" value="P:protein transport"/>
    <property type="evidence" value="ECO:0007669"/>
    <property type="project" value="UniProtKB-KW"/>
</dbReference>
<dbReference type="Pfam" id="PF09325">
    <property type="entry name" value="Vps5"/>
    <property type="match status" value="1"/>
</dbReference>
<evidence type="ECO:0000256" key="2">
    <source>
        <dbReference type="ARBA" id="ARBA00004496"/>
    </source>
</evidence>
<dbReference type="GO" id="GO:0030904">
    <property type="term" value="C:retromer complex"/>
    <property type="evidence" value="ECO:0007669"/>
    <property type="project" value="UniProtKB-ARBA"/>
</dbReference>
<dbReference type="GO" id="GO:0005794">
    <property type="term" value="C:Golgi apparatus"/>
    <property type="evidence" value="ECO:0007669"/>
    <property type="project" value="UniProtKB-SubCell"/>
</dbReference>
<evidence type="ECO:0000256" key="10">
    <source>
        <dbReference type="ARBA" id="ARBA00023136"/>
    </source>
</evidence>
<proteinExistence type="inferred from homology"/>
<dbReference type="InterPro" id="IPR027267">
    <property type="entry name" value="AH/BAR_dom_sf"/>
</dbReference>
<dbReference type="GO" id="GO:0035091">
    <property type="term" value="F:phosphatidylinositol binding"/>
    <property type="evidence" value="ECO:0007669"/>
    <property type="project" value="InterPro"/>
</dbReference>
<dbReference type="PANTHER" id="PTHR10555">
    <property type="entry name" value="SORTING NEXIN"/>
    <property type="match status" value="1"/>
</dbReference>
<sequence>MDPEESPWADSAPPSAEASQATESTDAPPSQASTTTKSSLATTTSTGTTRVPRTPRRLVAQPTRLSAVDDPLGPLGGGGSSSAEESAPPAPPQKEVVTMRTTMQGAQDQKGKRTGGARDPHAIDDDEVDVGGEGGRAPPPVQAASPTISSGVSPGVSVEEAAKVSFHITVGDPHKVGDLTSSHIVYSVRTKTTSKGYKQPEFEVKRRYRDFLWLYNTLHGNCPGVIIPPPPDKQAVGRFESNFVEARRSALERMLNRIASHPTLQHDPDLKLFLESESFNVDIKHKERREPLPSESKGVFGSLGISVGSSSKFVEQDDWFHDRKIYLDALENQLKSLLKSTETMVAQRKAMAEAAGDFSSALHALSTVELSPTLSGPLDALSELQLTIRDVYERQAQQDVLTLGIVIEEYIRLIGSVKQAFQQRQRSFYAWHSAEADLQKKRTAQEKLLRQGRSQQDRLNQVGVEVGEAERKVQAARTLFDDMGKLMRVELDRFEKEKVEDFKSGVETFLESAVEAQKELIEKWETFLMQLDAEDDESVFYRPPVIQTGNNSGGDTAIDRARARMDEDSD</sequence>
<feature type="region of interest" description="Disordered" evidence="11">
    <location>
        <begin position="1"/>
        <end position="154"/>
    </location>
</feature>
<feature type="region of interest" description="Disordered" evidence="11">
    <location>
        <begin position="544"/>
        <end position="570"/>
    </location>
</feature>
<dbReference type="GO" id="GO:0045053">
    <property type="term" value="P:protein retention in Golgi apparatus"/>
    <property type="evidence" value="ECO:0007669"/>
    <property type="project" value="TreeGrafter"/>
</dbReference>
<keyword evidence="14" id="KW-1185">Reference proteome</keyword>
<keyword evidence="5" id="KW-0813">Transport</keyword>
<dbReference type="Gene3D" id="3.30.1520.10">
    <property type="entry name" value="Phox-like domain"/>
    <property type="match status" value="1"/>
</dbReference>
<dbReference type="InterPro" id="IPR036871">
    <property type="entry name" value="PX_dom_sf"/>
</dbReference>
<dbReference type="EMBL" id="ONZQ02000002">
    <property type="protein sequence ID" value="SPN98773.1"/>
    <property type="molecule type" value="Genomic_DNA"/>
</dbReference>
<keyword evidence="8" id="KW-0653">Protein transport</keyword>
<gene>
    <name evidence="13" type="ORF">DNG_01814</name>
</gene>
<evidence type="ECO:0000256" key="3">
    <source>
        <dbReference type="ARBA" id="ARBA00004555"/>
    </source>
</evidence>
<dbReference type="Proteomes" id="UP001187682">
    <property type="component" value="Unassembled WGS sequence"/>
</dbReference>
<reference evidence="13" key="1">
    <citation type="submission" date="2018-03" db="EMBL/GenBank/DDBJ databases">
        <authorList>
            <person name="Guldener U."/>
        </authorList>
    </citation>
    <scope>NUCLEOTIDE SEQUENCE</scope>
</reference>
<evidence type="ECO:0000256" key="8">
    <source>
        <dbReference type="ARBA" id="ARBA00022927"/>
    </source>
</evidence>
<dbReference type="InterPro" id="IPR035803">
    <property type="entry name" value="BAR_Vps5"/>
</dbReference>
<evidence type="ECO:0000313" key="13">
    <source>
        <dbReference type="EMBL" id="SPN98773.1"/>
    </source>
</evidence>
<dbReference type="InterPro" id="IPR037868">
    <property type="entry name" value="PX_Vps5"/>
</dbReference>
<evidence type="ECO:0000256" key="7">
    <source>
        <dbReference type="ARBA" id="ARBA00022553"/>
    </source>
</evidence>
<evidence type="ECO:0000259" key="12">
    <source>
        <dbReference type="PROSITE" id="PS50195"/>
    </source>
</evidence>
<feature type="compositionally biased region" description="Polar residues" evidence="11">
    <location>
        <begin position="17"/>
        <end position="31"/>
    </location>
</feature>
<feature type="compositionally biased region" description="Basic and acidic residues" evidence="11">
    <location>
        <begin position="557"/>
        <end position="570"/>
    </location>
</feature>
<dbReference type="SUPFAM" id="SSF103657">
    <property type="entry name" value="BAR/IMD domain-like"/>
    <property type="match status" value="1"/>
</dbReference>
<keyword evidence="9" id="KW-0333">Golgi apparatus</keyword>
<dbReference type="CDD" id="cd07627">
    <property type="entry name" value="BAR_Vps5p"/>
    <property type="match status" value="1"/>
</dbReference>
<comment type="similarity">
    <text evidence="4">Belongs to the sorting nexin family.</text>
</comment>
<dbReference type="GO" id="GO:0005768">
    <property type="term" value="C:endosome"/>
    <property type="evidence" value="ECO:0007669"/>
    <property type="project" value="TreeGrafter"/>
</dbReference>
<evidence type="ECO:0000256" key="9">
    <source>
        <dbReference type="ARBA" id="ARBA00023034"/>
    </source>
</evidence>
<comment type="subcellular location">
    <subcellularLocation>
        <location evidence="2">Cytoplasm</location>
    </subcellularLocation>
    <subcellularLocation>
        <location evidence="3">Golgi apparatus</location>
    </subcellularLocation>
    <subcellularLocation>
        <location evidence="1">Membrane</location>
        <topology evidence="1">Peripheral membrane protein</topology>
        <orientation evidence="1">Cytoplasmic side</orientation>
    </subcellularLocation>
</comment>
<dbReference type="SUPFAM" id="SSF64268">
    <property type="entry name" value="PX domain"/>
    <property type="match status" value="1"/>
</dbReference>
<keyword evidence="10" id="KW-0472">Membrane</keyword>
<evidence type="ECO:0000256" key="6">
    <source>
        <dbReference type="ARBA" id="ARBA00022490"/>
    </source>
</evidence>
<dbReference type="SMART" id="SM00312">
    <property type="entry name" value="PX"/>
    <property type="match status" value="1"/>
</dbReference>
<organism evidence="13 14">
    <name type="scientific">Cephalotrichum gorgonifer</name>
    <dbReference type="NCBI Taxonomy" id="2041049"/>
    <lineage>
        <taxon>Eukaryota</taxon>
        <taxon>Fungi</taxon>
        <taxon>Dikarya</taxon>
        <taxon>Ascomycota</taxon>
        <taxon>Pezizomycotina</taxon>
        <taxon>Sordariomycetes</taxon>
        <taxon>Hypocreomycetidae</taxon>
        <taxon>Microascales</taxon>
        <taxon>Microascaceae</taxon>
        <taxon>Cephalotrichum</taxon>
    </lineage>
</organism>
<feature type="compositionally biased region" description="Low complexity" evidence="11">
    <location>
        <begin position="145"/>
        <end position="154"/>
    </location>
</feature>
<dbReference type="FunFam" id="3.30.1520.10:FF:000013">
    <property type="entry name" value="Putative Sorting nexin 3"/>
    <property type="match status" value="1"/>
</dbReference>
<evidence type="ECO:0000313" key="14">
    <source>
        <dbReference type="Proteomes" id="UP001187682"/>
    </source>
</evidence>
<keyword evidence="6" id="KW-0963">Cytoplasm</keyword>